<evidence type="ECO:0000313" key="1">
    <source>
        <dbReference type="EMBL" id="UYV64913.1"/>
    </source>
</evidence>
<evidence type="ECO:0008006" key="3">
    <source>
        <dbReference type="Google" id="ProtNLM"/>
    </source>
</evidence>
<organism evidence="1 2">
    <name type="scientific">Cordylochernes scorpioides</name>
    <dbReference type="NCBI Taxonomy" id="51811"/>
    <lineage>
        <taxon>Eukaryota</taxon>
        <taxon>Metazoa</taxon>
        <taxon>Ecdysozoa</taxon>
        <taxon>Arthropoda</taxon>
        <taxon>Chelicerata</taxon>
        <taxon>Arachnida</taxon>
        <taxon>Pseudoscorpiones</taxon>
        <taxon>Cheliferoidea</taxon>
        <taxon>Chernetidae</taxon>
        <taxon>Cordylochernes</taxon>
    </lineage>
</organism>
<gene>
    <name evidence="1" type="ORF">LAZ67_3002393</name>
</gene>
<accession>A0ABY6K8L7</accession>
<dbReference type="Proteomes" id="UP001235939">
    <property type="component" value="Chromosome 03"/>
</dbReference>
<reference evidence="1 2" key="1">
    <citation type="submission" date="2022-01" db="EMBL/GenBank/DDBJ databases">
        <title>A chromosomal length assembly of Cordylochernes scorpioides.</title>
        <authorList>
            <person name="Zeh D."/>
            <person name="Zeh J."/>
        </authorList>
    </citation>
    <scope>NUCLEOTIDE SEQUENCE [LARGE SCALE GENOMIC DNA]</scope>
    <source>
        <strain evidence="1">IN4F17</strain>
        <tissue evidence="1">Whole Body</tissue>
    </source>
</reference>
<keyword evidence="2" id="KW-1185">Reference proteome</keyword>
<proteinExistence type="predicted"/>
<name>A0ABY6K8L7_9ARAC</name>
<evidence type="ECO:0000313" key="2">
    <source>
        <dbReference type="Proteomes" id="UP001235939"/>
    </source>
</evidence>
<sequence length="88" mass="10532">MGGKVPSPDKDWLSQFNVEMILIETCLDRRQDCQDREDPAKFIDQIYNTRRGHTEFGIARELGICWTRAWKAQHPISYWCENFKQKRK</sequence>
<protein>
    <recommendedName>
        <fullName evidence="3">Transposase</fullName>
    </recommendedName>
</protein>
<dbReference type="EMBL" id="CP092865">
    <property type="protein sequence ID" value="UYV64913.1"/>
    <property type="molecule type" value="Genomic_DNA"/>
</dbReference>